<dbReference type="Proteomes" id="UP000467322">
    <property type="component" value="Unassembled WGS sequence"/>
</dbReference>
<keyword evidence="3" id="KW-0813">Transport</keyword>
<evidence type="ECO:0000313" key="5">
    <source>
        <dbReference type="EMBL" id="MZR12449.1"/>
    </source>
</evidence>
<dbReference type="PANTHER" id="PTHR30483:SF6">
    <property type="entry name" value="PERIPLASMIC BINDING PROTEIN OF ABC TRANSPORTER FOR NATURAL AMINO ACIDS"/>
    <property type="match status" value="1"/>
</dbReference>
<proteinExistence type="inferred from homology"/>
<dbReference type="Pfam" id="PF13458">
    <property type="entry name" value="Peripla_BP_6"/>
    <property type="match status" value="1"/>
</dbReference>
<dbReference type="RefSeq" id="WP_161350570.1">
    <property type="nucleotide sequence ID" value="NZ_WTUX01000010.1"/>
</dbReference>
<keyword evidence="6" id="KW-1185">Reference proteome</keyword>
<reference evidence="5 6" key="1">
    <citation type="submission" date="2019-12" db="EMBL/GenBank/DDBJ databases">
        <title>Maritimibacter sp. nov. sp. isolated from sea sand.</title>
        <authorList>
            <person name="Kim J."/>
            <person name="Jeong S.E."/>
            <person name="Jung H.S."/>
            <person name="Jeon C.O."/>
        </authorList>
    </citation>
    <scope>NUCLEOTIDE SEQUENCE [LARGE SCALE GENOMIC DNA]</scope>
    <source>
        <strain evidence="5 6">DP07</strain>
    </source>
</reference>
<name>A0A845M086_9RHOB</name>
<evidence type="ECO:0000256" key="3">
    <source>
        <dbReference type="ARBA" id="ARBA00022970"/>
    </source>
</evidence>
<dbReference type="GO" id="GO:0006865">
    <property type="term" value="P:amino acid transport"/>
    <property type="evidence" value="ECO:0007669"/>
    <property type="project" value="UniProtKB-KW"/>
</dbReference>
<dbReference type="InterPro" id="IPR028082">
    <property type="entry name" value="Peripla_BP_I"/>
</dbReference>
<organism evidence="5 6">
    <name type="scientific">Maritimibacter harenae</name>
    <dbReference type="NCBI Taxonomy" id="2606218"/>
    <lineage>
        <taxon>Bacteria</taxon>
        <taxon>Pseudomonadati</taxon>
        <taxon>Pseudomonadota</taxon>
        <taxon>Alphaproteobacteria</taxon>
        <taxon>Rhodobacterales</taxon>
        <taxon>Roseobacteraceae</taxon>
        <taxon>Maritimibacter</taxon>
    </lineage>
</organism>
<comment type="caution">
    <text evidence="5">The sequence shown here is derived from an EMBL/GenBank/DDBJ whole genome shotgun (WGS) entry which is preliminary data.</text>
</comment>
<keyword evidence="2" id="KW-0732">Signal</keyword>
<dbReference type="EMBL" id="WTUX01000010">
    <property type="protein sequence ID" value="MZR12449.1"/>
    <property type="molecule type" value="Genomic_DNA"/>
</dbReference>
<dbReference type="InterPro" id="IPR051010">
    <property type="entry name" value="BCAA_transport"/>
</dbReference>
<gene>
    <name evidence="5" type="ORF">GQE99_05395</name>
</gene>
<evidence type="ECO:0000259" key="4">
    <source>
        <dbReference type="Pfam" id="PF13458"/>
    </source>
</evidence>
<evidence type="ECO:0000256" key="2">
    <source>
        <dbReference type="ARBA" id="ARBA00022729"/>
    </source>
</evidence>
<sequence>MFALLDRARKLPALALALISLAVLTACGGGITNTGGPRINTSEPVPVALLVPGGSSSATDNTLAASLENAARLAMGELDGVSIDLRVYNTAGSAETASSQAQAAVADGAKIILGPVYAENAAAAGVAARSRGVNVLAFSNNPGVAGGNVFILGNTFQNTANRLVRYAASQDRGNIMVVYGQSPAEELARNAIQQAIASTPGAVQAGSAGFELSQNGVVQAIPEISDTVKASGASSVFLTSGTDGALPFVTSLLPENGVKPGDVQFVGIQRWDIPSSATTLPGVQGGWFALPDPTLTQRFNQRYEAAYGQPPHPIAGLAYDGIAAIGALVKAGNANALSGSALTQSQGFVGVNGVFRLRGDGTNERGLAVAQIQNQQVVVIDPAPRSFAGAGF</sequence>
<dbReference type="Gene3D" id="3.40.50.2300">
    <property type="match status" value="2"/>
</dbReference>
<accession>A0A845M086</accession>
<dbReference type="InterPro" id="IPR028081">
    <property type="entry name" value="Leu-bd"/>
</dbReference>
<dbReference type="PANTHER" id="PTHR30483">
    <property type="entry name" value="LEUCINE-SPECIFIC-BINDING PROTEIN"/>
    <property type="match status" value="1"/>
</dbReference>
<feature type="domain" description="Leucine-binding protein" evidence="4">
    <location>
        <begin position="45"/>
        <end position="374"/>
    </location>
</feature>
<evidence type="ECO:0000313" key="6">
    <source>
        <dbReference type="Proteomes" id="UP000467322"/>
    </source>
</evidence>
<comment type="similarity">
    <text evidence="1">Belongs to the leucine-binding protein family.</text>
</comment>
<dbReference type="SUPFAM" id="SSF53822">
    <property type="entry name" value="Periplasmic binding protein-like I"/>
    <property type="match status" value="1"/>
</dbReference>
<evidence type="ECO:0000256" key="1">
    <source>
        <dbReference type="ARBA" id="ARBA00010062"/>
    </source>
</evidence>
<dbReference type="PROSITE" id="PS51257">
    <property type="entry name" value="PROKAR_LIPOPROTEIN"/>
    <property type="match status" value="1"/>
</dbReference>
<keyword evidence="3" id="KW-0029">Amino-acid transport</keyword>
<dbReference type="AlphaFoldDB" id="A0A845M086"/>
<protein>
    <submittedName>
        <fullName evidence="5">ABC transporter substrate-binding protein</fullName>
    </submittedName>
</protein>
<dbReference type="CDD" id="cd06339">
    <property type="entry name" value="PBP1_YraM_LppC_lipoprotein-like"/>
    <property type="match status" value="1"/>
</dbReference>